<name>U2P483_9BACT</name>
<dbReference type="AlphaFoldDB" id="U2P483"/>
<keyword evidence="2" id="KW-1133">Transmembrane helix</keyword>
<keyword evidence="2" id="KW-0812">Transmembrane</keyword>
<dbReference type="InterPro" id="IPR007060">
    <property type="entry name" value="FtsL/DivIC"/>
</dbReference>
<evidence type="ECO:0000313" key="3">
    <source>
        <dbReference type="EMBL" id="ERK38489.1"/>
    </source>
</evidence>
<keyword evidence="4" id="KW-1185">Reference proteome</keyword>
<feature type="coiled-coil region" evidence="1">
    <location>
        <begin position="52"/>
        <end position="86"/>
    </location>
</feature>
<accession>U2P483</accession>
<comment type="caution">
    <text evidence="3">The sequence shown here is derived from an EMBL/GenBank/DDBJ whole genome shotgun (WGS) entry which is preliminary data.</text>
</comment>
<evidence type="ECO:0000313" key="4">
    <source>
        <dbReference type="Proteomes" id="UP000016648"/>
    </source>
</evidence>
<keyword evidence="1" id="KW-0175">Coiled coil</keyword>
<dbReference type="PATRIC" id="fig|1115809.3.peg.2232"/>
<reference evidence="3 4" key="1">
    <citation type="submission" date="2013-08" db="EMBL/GenBank/DDBJ databases">
        <authorList>
            <person name="Durkin A.S."/>
            <person name="Haft D.R."/>
            <person name="McCorrison J."/>
            <person name="Torralba M."/>
            <person name="Gillis M."/>
            <person name="Haft D.H."/>
            <person name="Methe B."/>
            <person name="Sutton G."/>
            <person name="Nelson K.E."/>
        </authorList>
    </citation>
    <scope>NUCLEOTIDE SEQUENCE [LARGE SCALE GENOMIC DNA]</scope>
    <source>
        <strain evidence="3 4">F0067</strain>
    </source>
</reference>
<organism evidence="3 4">
    <name type="scientific">Segatella baroniae F0067</name>
    <dbReference type="NCBI Taxonomy" id="1115809"/>
    <lineage>
        <taxon>Bacteria</taxon>
        <taxon>Pseudomonadati</taxon>
        <taxon>Bacteroidota</taxon>
        <taxon>Bacteroidia</taxon>
        <taxon>Bacteroidales</taxon>
        <taxon>Prevotellaceae</taxon>
        <taxon>Segatella</taxon>
    </lineage>
</organism>
<feature type="transmembrane region" description="Helical" evidence="2">
    <location>
        <begin position="27"/>
        <end position="45"/>
    </location>
</feature>
<dbReference type="Pfam" id="PF04977">
    <property type="entry name" value="DivIC"/>
    <property type="match status" value="1"/>
</dbReference>
<proteinExistence type="predicted"/>
<dbReference type="Proteomes" id="UP000016648">
    <property type="component" value="Unassembled WGS sequence"/>
</dbReference>
<protein>
    <submittedName>
        <fullName evidence="3">Septum formation initiator</fullName>
    </submittedName>
</protein>
<keyword evidence="2" id="KW-0472">Membrane</keyword>
<evidence type="ECO:0000256" key="1">
    <source>
        <dbReference type="SAM" id="Coils"/>
    </source>
</evidence>
<gene>
    <name evidence="3" type="ORF">HMPREF9135_1460</name>
</gene>
<sequence length="129" mass="15170">MAIFLFTFAMDSLMANRLNILWNFISHYKYFLVIVVCTLLIGVVGEDSVLKRVRLELQIEDLKDEIRKYEKQHEADSKQLQEIRSNPKAIERIARERYFMKADDEDIFVLSSDELPVDENQESLAGNRK</sequence>
<dbReference type="EMBL" id="AWEY01000038">
    <property type="protein sequence ID" value="ERK38489.1"/>
    <property type="molecule type" value="Genomic_DNA"/>
</dbReference>
<evidence type="ECO:0000256" key="2">
    <source>
        <dbReference type="SAM" id="Phobius"/>
    </source>
</evidence>